<evidence type="ECO:0000256" key="1">
    <source>
        <dbReference type="ARBA" id="ARBA00022603"/>
    </source>
</evidence>
<name>A0ABQ5MHW4_9FLAO</name>
<sequence length="175" mass="19485">MRKLKNSELNRIDVDAFKESQKTPLIVVLDNIRSLNNIGSVFRTSDAFLIEKIYLCGITATPPHKDIHKTALGATDSVDWEYKEDTLALVEDLKKENIQTLAIEQAENATMLNEFTPDTSKKYAVIFGNEVKGVAQKVVSACDGVIEIPQYGTKHSLNISVSTGVVLWDLFTKLQ</sequence>
<proteinExistence type="predicted"/>
<dbReference type="GO" id="GO:0032259">
    <property type="term" value="P:methylation"/>
    <property type="evidence" value="ECO:0007669"/>
    <property type="project" value="UniProtKB-KW"/>
</dbReference>
<reference evidence="4" key="1">
    <citation type="submission" date="2022-07" db="EMBL/GenBank/DDBJ databases">
        <title>Taxonomy of Novel Oxalotrophic and Methylotrophic Bacteria.</title>
        <authorList>
            <person name="Sahin N."/>
            <person name="Tani A."/>
        </authorList>
    </citation>
    <scope>NUCLEOTIDE SEQUENCE</scope>
    <source>
        <strain evidence="4">Y10</strain>
    </source>
</reference>
<dbReference type="InterPro" id="IPR029028">
    <property type="entry name" value="Alpha/beta_knot_MTases"/>
</dbReference>
<gene>
    <name evidence="4" type="ORF">Y10_13570</name>
</gene>
<keyword evidence="1 4" id="KW-0489">Methyltransferase</keyword>
<dbReference type="GO" id="GO:0008168">
    <property type="term" value="F:methyltransferase activity"/>
    <property type="evidence" value="ECO:0007669"/>
    <property type="project" value="UniProtKB-KW"/>
</dbReference>
<dbReference type="InterPro" id="IPR004441">
    <property type="entry name" value="rRNA_MeTrfase_TrmH"/>
</dbReference>
<dbReference type="PANTHER" id="PTHR46429">
    <property type="entry name" value="23S RRNA (GUANOSINE-2'-O-)-METHYLTRANSFERASE RLMB"/>
    <property type="match status" value="1"/>
</dbReference>
<keyword evidence="2" id="KW-0808">Transferase</keyword>
<evidence type="ECO:0000313" key="5">
    <source>
        <dbReference type="Proteomes" id="UP001143543"/>
    </source>
</evidence>
<evidence type="ECO:0000313" key="4">
    <source>
        <dbReference type="EMBL" id="GLB48989.1"/>
    </source>
</evidence>
<evidence type="ECO:0000259" key="3">
    <source>
        <dbReference type="Pfam" id="PF00588"/>
    </source>
</evidence>
<feature type="domain" description="tRNA/rRNA methyltransferase SpoU type" evidence="3">
    <location>
        <begin position="25"/>
        <end position="168"/>
    </location>
</feature>
<protein>
    <submittedName>
        <fullName evidence="4">RNA methyltransferase</fullName>
    </submittedName>
</protein>
<dbReference type="Gene3D" id="3.40.1280.10">
    <property type="match status" value="1"/>
</dbReference>
<keyword evidence="5" id="KW-1185">Reference proteome</keyword>
<dbReference type="RefSeq" id="WP_281764608.1">
    <property type="nucleotide sequence ID" value="NZ_BRVO01000001.1"/>
</dbReference>
<dbReference type="EMBL" id="BRVO01000001">
    <property type="protein sequence ID" value="GLB48989.1"/>
    <property type="molecule type" value="Genomic_DNA"/>
</dbReference>
<dbReference type="PANTHER" id="PTHR46429:SF1">
    <property type="entry name" value="23S RRNA (GUANOSINE-2'-O-)-METHYLTRANSFERASE RLMB"/>
    <property type="match status" value="1"/>
</dbReference>
<dbReference type="CDD" id="cd18097">
    <property type="entry name" value="SpoU-like"/>
    <property type="match status" value="1"/>
</dbReference>
<comment type="caution">
    <text evidence="4">The sequence shown here is derived from an EMBL/GenBank/DDBJ whole genome shotgun (WGS) entry which is preliminary data.</text>
</comment>
<dbReference type="InterPro" id="IPR001537">
    <property type="entry name" value="SpoU_MeTrfase"/>
</dbReference>
<organism evidence="4 5">
    <name type="scientific">Neptunitalea lumnitzerae</name>
    <dbReference type="NCBI Taxonomy" id="2965509"/>
    <lineage>
        <taxon>Bacteria</taxon>
        <taxon>Pseudomonadati</taxon>
        <taxon>Bacteroidota</taxon>
        <taxon>Flavobacteriia</taxon>
        <taxon>Flavobacteriales</taxon>
        <taxon>Flavobacteriaceae</taxon>
        <taxon>Neptunitalea</taxon>
    </lineage>
</organism>
<dbReference type="InterPro" id="IPR029026">
    <property type="entry name" value="tRNA_m1G_MTases_N"/>
</dbReference>
<evidence type="ECO:0000256" key="2">
    <source>
        <dbReference type="ARBA" id="ARBA00022679"/>
    </source>
</evidence>
<dbReference type="Pfam" id="PF00588">
    <property type="entry name" value="SpoU_methylase"/>
    <property type="match status" value="1"/>
</dbReference>
<accession>A0ABQ5MHW4</accession>
<dbReference type="Proteomes" id="UP001143543">
    <property type="component" value="Unassembled WGS sequence"/>
</dbReference>
<dbReference type="SUPFAM" id="SSF75217">
    <property type="entry name" value="alpha/beta knot"/>
    <property type="match status" value="1"/>
</dbReference>